<dbReference type="EMBL" id="JBHLTG010000001">
    <property type="protein sequence ID" value="MFC0677043.1"/>
    <property type="molecule type" value="Genomic_DNA"/>
</dbReference>
<dbReference type="InterPro" id="IPR023614">
    <property type="entry name" value="Porin_dom_sf"/>
</dbReference>
<dbReference type="Pfam" id="PF07396">
    <property type="entry name" value="Porin_O_P"/>
    <property type="match status" value="1"/>
</dbReference>
<feature type="signal peptide" evidence="1">
    <location>
        <begin position="1"/>
        <end position="26"/>
    </location>
</feature>
<keyword evidence="3" id="KW-1185">Reference proteome</keyword>
<dbReference type="Proteomes" id="UP001589896">
    <property type="component" value="Unassembled WGS sequence"/>
</dbReference>
<gene>
    <name evidence="2" type="ORF">ACFFGH_04135</name>
</gene>
<sequence>MSFRFCTTAARPLALGCALLASPCYAAQADGLDFSPTANIQYDWARFESDDVRLRDDDAFRRARVGFKLKGADGRWQLVAEHDLAENTPPDAFVEITPAKGHSLRIGQFKQPFLLEDAVSDKHALFMEQSLLGAFGISRRIGVEYARQAARGTINAAVFDQRLDGSNASRGFTTRATWRLREREGEVLHIGGGLASESPDNTRAAFSAGPGTALTEVKLARSGSMTRVDRVNRAALEGLWLRGAWSLQGELAQVTARRDGADFVGNAQSLLATWSPTGDARSYRRGVVGAPSVDDGPAWEFALRWSAIDLHDGAIAGGEVENLGAAATYYANSYLRVMVNLIHSRRDGAQDSPTTAGLRVQVTY</sequence>
<protein>
    <submittedName>
        <fullName evidence="2">OprO/OprP family phosphate-selective porin</fullName>
    </submittedName>
</protein>
<reference evidence="2 3" key="1">
    <citation type="submission" date="2024-09" db="EMBL/GenBank/DDBJ databases">
        <authorList>
            <person name="Sun Q."/>
            <person name="Mori K."/>
        </authorList>
    </citation>
    <scope>NUCLEOTIDE SEQUENCE [LARGE SCALE GENOMIC DNA]</scope>
    <source>
        <strain evidence="2 3">KCTC 23076</strain>
    </source>
</reference>
<comment type="caution">
    <text evidence="2">The sequence shown here is derived from an EMBL/GenBank/DDBJ whole genome shotgun (WGS) entry which is preliminary data.</text>
</comment>
<evidence type="ECO:0000256" key="1">
    <source>
        <dbReference type="SAM" id="SignalP"/>
    </source>
</evidence>
<evidence type="ECO:0000313" key="3">
    <source>
        <dbReference type="Proteomes" id="UP001589896"/>
    </source>
</evidence>
<dbReference type="InterPro" id="IPR010870">
    <property type="entry name" value="Porin_O/P"/>
</dbReference>
<dbReference type="SUPFAM" id="SSF56935">
    <property type="entry name" value="Porins"/>
    <property type="match status" value="1"/>
</dbReference>
<dbReference type="RefSeq" id="WP_386665040.1">
    <property type="nucleotide sequence ID" value="NZ_JBHLTG010000001.1"/>
</dbReference>
<organism evidence="2 3">
    <name type="scientific">Lysobacter korlensis</name>
    <dbReference type="NCBI Taxonomy" id="553636"/>
    <lineage>
        <taxon>Bacteria</taxon>
        <taxon>Pseudomonadati</taxon>
        <taxon>Pseudomonadota</taxon>
        <taxon>Gammaproteobacteria</taxon>
        <taxon>Lysobacterales</taxon>
        <taxon>Lysobacteraceae</taxon>
        <taxon>Lysobacter</taxon>
    </lineage>
</organism>
<proteinExistence type="predicted"/>
<feature type="chain" id="PRO_5046279577" evidence="1">
    <location>
        <begin position="27"/>
        <end position="364"/>
    </location>
</feature>
<dbReference type="Gene3D" id="2.40.160.10">
    <property type="entry name" value="Porin"/>
    <property type="match status" value="1"/>
</dbReference>
<evidence type="ECO:0000313" key="2">
    <source>
        <dbReference type="EMBL" id="MFC0677043.1"/>
    </source>
</evidence>
<accession>A0ABV6RJ82</accession>
<name>A0ABV6RJ82_9GAMM</name>
<keyword evidence="1" id="KW-0732">Signal</keyword>